<evidence type="ECO:0008006" key="3">
    <source>
        <dbReference type="Google" id="ProtNLM"/>
    </source>
</evidence>
<reference evidence="1" key="1">
    <citation type="journal article" date="2020" name="Cell">
        <title>Large-Scale Comparative Analyses of Tick Genomes Elucidate Their Genetic Diversity and Vector Capacities.</title>
        <authorList>
            <consortium name="Tick Genome and Microbiome Consortium (TIGMIC)"/>
            <person name="Jia N."/>
            <person name="Wang J."/>
            <person name="Shi W."/>
            <person name="Du L."/>
            <person name="Sun Y."/>
            <person name="Zhan W."/>
            <person name="Jiang J.F."/>
            <person name="Wang Q."/>
            <person name="Zhang B."/>
            <person name="Ji P."/>
            <person name="Bell-Sakyi L."/>
            <person name="Cui X.M."/>
            <person name="Yuan T.T."/>
            <person name="Jiang B.G."/>
            <person name="Yang W.F."/>
            <person name="Lam T.T."/>
            <person name="Chang Q.C."/>
            <person name="Ding S.J."/>
            <person name="Wang X.J."/>
            <person name="Zhu J.G."/>
            <person name="Ruan X.D."/>
            <person name="Zhao L."/>
            <person name="Wei J.T."/>
            <person name="Ye R.Z."/>
            <person name="Que T.C."/>
            <person name="Du C.H."/>
            <person name="Zhou Y.H."/>
            <person name="Cheng J.X."/>
            <person name="Dai P.F."/>
            <person name="Guo W.B."/>
            <person name="Han X.H."/>
            <person name="Huang E.J."/>
            <person name="Li L.F."/>
            <person name="Wei W."/>
            <person name="Gao Y.C."/>
            <person name="Liu J.Z."/>
            <person name="Shao H.Z."/>
            <person name="Wang X."/>
            <person name="Wang C.C."/>
            <person name="Yang T.C."/>
            <person name="Huo Q.B."/>
            <person name="Li W."/>
            <person name="Chen H.Y."/>
            <person name="Chen S.E."/>
            <person name="Zhou L.G."/>
            <person name="Ni X.B."/>
            <person name="Tian J.H."/>
            <person name="Sheng Y."/>
            <person name="Liu T."/>
            <person name="Pan Y.S."/>
            <person name="Xia L.Y."/>
            <person name="Li J."/>
            <person name="Zhao F."/>
            <person name="Cao W.C."/>
        </authorList>
    </citation>
    <scope>NUCLEOTIDE SEQUENCE</scope>
    <source>
        <strain evidence="1">Rmic-2018</strain>
    </source>
</reference>
<evidence type="ECO:0000313" key="2">
    <source>
        <dbReference type="Proteomes" id="UP000821866"/>
    </source>
</evidence>
<name>A0A9J6D775_RHIMP</name>
<reference evidence="1" key="2">
    <citation type="submission" date="2021-09" db="EMBL/GenBank/DDBJ databases">
        <authorList>
            <person name="Jia N."/>
            <person name="Wang J."/>
            <person name="Shi W."/>
            <person name="Du L."/>
            <person name="Sun Y."/>
            <person name="Zhan W."/>
            <person name="Jiang J."/>
            <person name="Wang Q."/>
            <person name="Zhang B."/>
            <person name="Ji P."/>
            <person name="Sakyi L.B."/>
            <person name="Cui X."/>
            <person name="Yuan T."/>
            <person name="Jiang B."/>
            <person name="Yang W."/>
            <person name="Lam T.T.-Y."/>
            <person name="Chang Q."/>
            <person name="Ding S."/>
            <person name="Wang X."/>
            <person name="Zhu J."/>
            <person name="Ruan X."/>
            <person name="Zhao L."/>
            <person name="Wei J."/>
            <person name="Que T."/>
            <person name="Du C."/>
            <person name="Cheng J."/>
            <person name="Dai P."/>
            <person name="Han X."/>
            <person name="Huang E."/>
            <person name="Gao Y."/>
            <person name="Liu J."/>
            <person name="Shao H."/>
            <person name="Ye R."/>
            <person name="Li L."/>
            <person name="Wei W."/>
            <person name="Wang X."/>
            <person name="Wang C."/>
            <person name="Huo Q."/>
            <person name="Li W."/>
            <person name="Guo W."/>
            <person name="Chen H."/>
            <person name="Chen S."/>
            <person name="Zhou L."/>
            <person name="Zhou L."/>
            <person name="Ni X."/>
            <person name="Tian J."/>
            <person name="Zhou Y."/>
            <person name="Sheng Y."/>
            <person name="Liu T."/>
            <person name="Pan Y."/>
            <person name="Xia L."/>
            <person name="Li J."/>
            <person name="Zhao F."/>
            <person name="Cao W."/>
        </authorList>
    </citation>
    <scope>NUCLEOTIDE SEQUENCE</scope>
    <source>
        <strain evidence="1">Rmic-2018</strain>
        <tissue evidence="1">Larvae</tissue>
    </source>
</reference>
<organism evidence="1 2">
    <name type="scientific">Rhipicephalus microplus</name>
    <name type="common">Cattle tick</name>
    <name type="synonym">Boophilus microplus</name>
    <dbReference type="NCBI Taxonomy" id="6941"/>
    <lineage>
        <taxon>Eukaryota</taxon>
        <taxon>Metazoa</taxon>
        <taxon>Ecdysozoa</taxon>
        <taxon>Arthropoda</taxon>
        <taxon>Chelicerata</taxon>
        <taxon>Arachnida</taxon>
        <taxon>Acari</taxon>
        <taxon>Parasitiformes</taxon>
        <taxon>Ixodida</taxon>
        <taxon>Ixodoidea</taxon>
        <taxon>Ixodidae</taxon>
        <taxon>Rhipicephalinae</taxon>
        <taxon>Rhipicephalus</taxon>
        <taxon>Boophilus</taxon>
    </lineage>
</organism>
<accession>A0A9J6D775</accession>
<evidence type="ECO:0000313" key="1">
    <source>
        <dbReference type="EMBL" id="KAH8009901.1"/>
    </source>
</evidence>
<dbReference type="EMBL" id="JABSTU010000011">
    <property type="protein sequence ID" value="KAH8009901.1"/>
    <property type="molecule type" value="Genomic_DNA"/>
</dbReference>
<gene>
    <name evidence="1" type="ORF">HPB51_021699</name>
</gene>
<proteinExistence type="predicted"/>
<keyword evidence="2" id="KW-1185">Reference proteome</keyword>
<dbReference type="AlphaFoldDB" id="A0A9J6D775"/>
<comment type="caution">
    <text evidence="1">The sequence shown here is derived from an EMBL/GenBank/DDBJ whole genome shotgun (WGS) entry which is preliminary data.</text>
</comment>
<protein>
    <recommendedName>
        <fullName evidence="3">Tick transposon</fullName>
    </recommendedName>
</protein>
<sequence>MQELTNAFLICGTAQDASATKLADLSDRLKMRSGFSKFHLNRLWVLHRNTAPSWGRRLGILRTKFGFYTNPVIEDKVYKWAHAVNTQVCEEETEQWWRAVEDKSTPLTYRTHKAEIAMEPLYDNSGGSALLFGARAGGLRTLAYRRRFDTSTDMARLICQICGTEEKTTEHIVLHCADLGPSQLEGTTFTLALGFRGDMKKSTAVARAVPITKQIGAVVAQSAQTVPTRRQC</sequence>
<dbReference type="Proteomes" id="UP000821866">
    <property type="component" value="Chromosome 9"/>
</dbReference>